<evidence type="ECO:0000313" key="3">
    <source>
        <dbReference type="Proteomes" id="UP000018426"/>
    </source>
</evidence>
<keyword evidence="1" id="KW-1133">Transmembrane helix</keyword>
<dbReference type="PATRIC" id="fig|1217671.3.peg.1170"/>
<reference evidence="2 3" key="1">
    <citation type="submission" date="2013-02" db="EMBL/GenBank/DDBJ databases">
        <title>The Genome Sequence of Acinetobacter parvus NIPH 1103.</title>
        <authorList>
            <consortium name="The Broad Institute Genome Sequencing Platform"/>
            <consortium name="The Broad Institute Genome Sequencing Center for Infectious Disease"/>
            <person name="Cerqueira G."/>
            <person name="Feldgarden M."/>
            <person name="Courvalin P."/>
            <person name="Perichon B."/>
            <person name="Grillot-Courvalin C."/>
            <person name="Clermont D."/>
            <person name="Rocha E."/>
            <person name="Yoon E.-J."/>
            <person name="Nemec A."/>
            <person name="Walker B."/>
            <person name="Young S.K."/>
            <person name="Zeng Q."/>
            <person name="Gargeya S."/>
            <person name="Fitzgerald M."/>
            <person name="Haas B."/>
            <person name="Abouelleil A."/>
            <person name="Alvarado L."/>
            <person name="Arachchi H.M."/>
            <person name="Berlin A.M."/>
            <person name="Chapman S.B."/>
            <person name="Dewar J."/>
            <person name="Goldberg J."/>
            <person name="Griggs A."/>
            <person name="Gujja S."/>
            <person name="Hansen M."/>
            <person name="Howarth C."/>
            <person name="Imamovic A."/>
            <person name="Larimer J."/>
            <person name="McCowan C."/>
            <person name="Murphy C."/>
            <person name="Neiman D."/>
            <person name="Pearson M."/>
            <person name="Priest M."/>
            <person name="Roberts A."/>
            <person name="Saif S."/>
            <person name="Shea T."/>
            <person name="Sisk P."/>
            <person name="Sykes S."/>
            <person name="Wortman J."/>
            <person name="Nusbaum C."/>
            <person name="Birren B."/>
        </authorList>
    </citation>
    <scope>NUCLEOTIDE SEQUENCE [LARGE SCALE GENOMIC DNA]</scope>
    <source>
        <strain evidence="2 3">NIPH 1103</strain>
    </source>
</reference>
<sequence>MTGTVKLHRVFKAPAERVFKAFLVPDALAKWMAAILIFIGLVGGS</sequence>
<gene>
    <name evidence="2" type="ORF">F989_01182</name>
</gene>
<protein>
    <submittedName>
        <fullName evidence="2">Uncharacterized protein</fullName>
    </submittedName>
</protein>
<evidence type="ECO:0000313" key="2">
    <source>
        <dbReference type="EMBL" id="ENU33855.1"/>
    </source>
</evidence>
<organism evidence="2 3">
    <name type="scientific">Acinetobacter parvus NIPH 1103</name>
    <dbReference type="NCBI Taxonomy" id="1217671"/>
    <lineage>
        <taxon>Bacteria</taxon>
        <taxon>Pseudomonadati</taxon>
        <taxon>Pseudomonadota</taxon>
        <taxon>Gammaproteobacteria</taxon>
        <taxon>Moraxellales</taxon>
        <taxon>Moraxellaceae</taxon>
        <taxon>Acinetobacter</taxon>
    </lineage>
</organism>
<keyword evidence="1" id="KW-0472">Membrane</keyword>
<dbReference type="Gene3D" id="3.30.530.20">
    <property type="match status" value="1"/>
</dbReference>
<name>N8Q5N9_9GAMM</name>
<dbReference type="Proteomes" id="UP000018426">
    <property type="component" value="Unassembled WGS sequence"/>
</dbReference>
<dbReference type="AlphaFoldDB" id="N8Q5N9"/>
<dbReference type="InterPro" id="IPR023393">
    <property type="entry name" value="START-like_dom_sf"/>
</dbReference>
<dbReference type="SUPFAM" id="SSF55961">
    <property type="entry name" value="Bet v1-like"/>
    <property type="match status" value="1"/>
</dbReference>
<proteinExistence type="predicted"/>
<evidence type="ECO:0000256" key="1">
    <source>
        <dbReference type="SAM" id="Phobius"/>
    </source>
</evidence>
<dbReference type="HOGENOM" id="CLU_3194898_0_0_6"/>
<dbReference type="STRING" id="134533.GCA_001485085_00548"/>
<keyword evidence="1" id="KW-0812">Transmembrane</keyword>
<dbReference type="EMBL" id="APOL01000020">
    <property type="protein sequence ID" value="ENU33855.1"/>
    <property type="molecule type" value="Genomic_DNA"/>
</dbReference>
<comment type="caution">
    <text evidence="2">The sequence shown here is derived from an EMBL/GenBank/DDBJ whole genome shotgun (WGS) entry which is preliminary data.</text>
</comment>
<feature type="transmembrane region" description="Helical" evidence="1">
    <location>
        <begin position="21"/>
        <end position="42"/>
    </location>
</feature>
<accession>N8Q5N9</accession>